<sequence length="325" mass="36677">MRRNIPSLQSLICFESAARHSSYTHASLELCITQSAVSRQIQQLEDFLGISLFTRTRHGVELTYAGQQYAKNVRPYLTGLEKMTSDMISHKGQGGTLKLGVVPTFATRWLLPRLHRFNVRHPEITVHLETSTKPFLFDDNIFDAAIYTGTQQQIDHWPGTQAHFLMQEDLVAVCSPQLIQQHFPDAVMNGNGSFNLTPSELIHLPLLQQTTRPAIWQEWFQTHQTEHPRPHDGQRHELFSMLSVAASHGMGMALIPQMLIEQELTTGQLVIVSSAKLQGSRSYYLVHAVQQSSPLIQKFTAWLKSELHPSDSVNDLTDSCSALKD</sequence>
<evidence type="ECO:0000313" key="6">
    <source>
        <dbReference type="EMBL" id="AXY56521.1"/>
    </source>
</evidence>
<keyword evidence="3" id="KW-0238">DNA-binding</keyword>
<keyword evidence="2" id="KW-0805">Transcription regulation</keyword>
<evidence type="ECO:0000313" key="7">
    <source>
        <dbReference type="Proteomes" id="UP000263753"/>
    </source>
</evidence>
<evidence type="ECO:0000259" key="5">
    <source>
        <dbReference type="PROSITE" id="PS50931"/>
    </source>
</evidence>
<dbReference type="GO" id="GO:0006351">
    <property type="term" value="P:DNA-templated transcription"/>
    <property type="evidence" value="ECO:0007669"/>
    <property type="project" value="TreeGrafter"/>
</dbReference>
<evidence type="ECO:0000256" key="2">
    <source>
        <dbReference type="ARBA" id="ARBA00023015"/>
    </source>
</evidence>
<evidence type="ECO:0000256" key="3">
    <source>
        <dbReference type="ARBA" id="ARBA00023125"/>
    </source>
</evidence>
<evidence type="ECO:0000256" key="1">
    <source>
        <dbReference type="ARBA" id="ARBA00009437"/>
    </source>
</evidence>
<dbReference type="FunFam" id="1.10.10.10:FF:000001">
    <property type="entry name" value="LysR family transcriptional regulator"/>
    <property type="match status" value="1"/>
</dbReference>
<comment type="similarity">
    <text evidence="1">Belongs to the LysR transcriptional regulatory family.</text>
</comment>
<dbReference type="EMBL" id="CP032134">
    <property type="protein sequence ID" value="AXY56521.1"/>
    <property type="molecule type" value="Genomic_DNA"/>
</dbReference>
<dbReference type="InterPro" id="IPR058163">
    <property type="entry name" value="LysR-type_TF_proteobact-type"/>
</dbReference>
<name>A0A3B7LVV1_9GAMM</name>
<feature type="domain" description="HTH lysR-type" evidence="5">
    <location>
        <begin position="6"/>
        <end position="63"/>
    </location>
</feature>
<dbReference type="Gene3D" id="1.10.10.10">
    <property type="entry name" value="Winged helix-like DNA-binding domain superfamily/Winged helix DNA-binding domain"/>
    <property type="match status" value="1"/>
</dbReference>
<dbReference type="PROSITE" id="PS50931">
    <property type="entry name" value="HTH_LYSR"/>
    <property type="match status" value="1"/>
</dbReference>
<evidence type="ECO:0000256" key="4">
    <source>
        <dbReference type="ARBA" id="ARBA00023163"/>
    </source>
</evidence>
<dbReference type="GO" id="GO:0003700">
    <property type="term" value="F:DNA-binding transcription factor activity"/>
    <property type="evidence" value="ECO:0007669"/>
    <property type="project" value="InterPro"/>
</dbReference>
<gene>
    <name evidence="6" type="ORF">CDG60_08055</name>
</gene>
<dbReference type="AlphaFoldDB" id="A0A3B7LVV1"/>
<dbReference type="InterPro" id="IPR000847">
    <property type="entry name" value="LysR_HTH_N"/>
</dbReference>
<reference evidence="7" key="1">
    <citation type="submission" date="2018-09" db="EMBL/GenBank/DDBJ databases">
        <title>The complete genome of Acinetobacter sp. strain WCHAc010005.</title>
        <authorList>
            <person name="Hu Y."/>
            <person name="Long H."/>
            <person name="Feng Y."/>
            <person name="Zong Z."/>
        </authorList>
    </citation>
    <scope>NUCLEOTIDE SEQUENCE [LARGE SCALE GENOMIC DNA]</scope>
    <source>
        <strain evidence="7">WCHAc010005</strain>
    </source>
</reference>
<dbReference type="Pfam" id="PF03466">
    <property type="entry name" value="LysR_substrate"/>
    <property type="match status" value="1"/>
</dbReference>
<organism evidence="6 7">
    <name type="scientific">Acinetobacter chinensis</name>
    <dbReference type="NCBI Taxonomy" id="2004650"/>
    <lineage>
        <taxon>Bacteria</taxon>
        <taxon>Pseudomonadati</taxon>
        <taxon>Pseudomonadota</taxon>
        <taxon>Gammaproteobacteria</taxon>
        <taxon>Moraxellales</taxon>
        <taxon>Moraxellaceae</taxon>
        <taxon>Acinetobacter</taxon>
    </lineage>
</organism>
<dbReference type="PANTHER" id="PTHR30537">
    <property type="entry name" value="HTH-TYPE TRANSCRIPTIONAL REGULATOR"/>
    <property type="match status" value="1"/>
</dbReference>
<dbReference type="Pfam" id="PF00126">
    <property type="entry name" value="HTH_1"/>
    <property type="match status" value="1"/>
</dbReference>
<dbReference type="Gene3D" id="3.40.190.10">
    <property type="entry name" value="Periplasmic binding protein-like II"/>
    <property type="match status" value="2"/>
</dbReference>
<dbReference type="SUPFAM" id="SSF46785">
    <property type="entry name" value="Winged helix' DNA-binding domain"/>
    <property type="match status" value="1"/>
</dbReference>
<dbReference type="SUPFAM" id="SSF53850">
    <property type="entry name" value="Periplasmic binding protein-like II"/>
    <property type="match status" value="1"/>
</dbReference>
<dbReference type="InterPro" id="IPR036388">
    <property type="entry name" value="WH-like_DNA-bd_sf"/>
</dbReference>
<dbReference type="Proteomes" id="UP000263753">
    <property type="component" value="Chromosome"/>
</dbReference>
<proteinExistence type="inferred from homology"/>
<accession>A0A3B7LVV1</accession>
<dbReference type="KEGG" id="achi:CDG60_08055"/>
<dbReference type="GO" id="GO:0043565">
    <property type="term" value="F:sequence-specific DNA binding"/>
    <property type="evidence" value="ECO:0007669"/>
    <property type="project" value="TreeGrafter"/>
</dbReference>
<dbReference type="InterPro" id="IPR036390">
    <property type="entry name" value="WH_DNA-bd_sf"/>
</dbReference>
<dbReference type="RefSeq" id="WP_087511615.1">
    <property type="nucleotide sequence ID" value="NZ_CP032134.1"/>
</dbReference>
<keyword evidence="4" id="KW-0804">Transcription</keyword>
<dbReference type="PANTHER" id="PTHR30537:SF26">
    <property type="entry name" value="GLYCINE CLEAVAGE SYSTEM TRANSCRIPTIONAL ACTIVATOR"/>
    <property type="match status" value="1"/>
</dbReference>
<dbReference type="InterPro" id="IPR005119">
    <property type="entry name" value="LysR_subst-bd"/>
</dbReference>
<dbReference type="PRINTS" id="PR00039">
    <property type="entry name" value="HTHLYSR"/>
</dbReference>
<protein>
    <submittedName>
        <fullName evidence="6">LysR family transcriptional regulator</fullName>
    </submittedName>
</protein>